<dbReference type="AlphaFoldDB" id="A0A6J7KN62"/>
<evidence type="ECO:0000256" key="1">
    <source>
        <dbReference type="SAM" id="Phobius"/>
    </source>
</evidence>
<keyword evidence="1" id="KW-0812">Transmembrane</keyword>
<sequence length="370" mass="39605">MHDELAGYERQFRRAGLPLFIEDWSARTDAFNRAFPLLALVFVLELLGALNLDWPLGLNLGAVAGAVAFAGAAVALANRRRGRPALAVPEDLGPAELAGFVVVPAALPLIFNGQLQSAAVTAAFNLAVLGVVALGFGFGIGAILVWALRRLAGQLAQSVALLARALPLLLLFAVVLFINTEMWQVFGQMEDVSLIATGWLLFLVVLAFLAVRIPREVRALEAGVAQETGHEVEPLRRPQRANVGLVMLISHGLQVLVVTVAITAFFVALGMLVIGPETTESWIGTRGEVVAWSPPDVGVPVRITHELLRVSAAIGALSGLYYAISVLTDSAYREEFLDELTDQMTRTFEARSAYLALVAQRRDAAAPAEG</sequence>
<name>A0A6J7KN62_9ZZZZ</name>
<feature type="transmembrane region" description="Helical" evidence="1">
    <location>
        <begin position="58"/>
        <end position="77"/>
    </location>
</feature>
<organism evidence="2">
    <name type="scientific">freshwater metagenome</name>
    <dbReference type="NCBI Taxonomy" id="449393"/>
    <lineage>
        <taxon>unclassified sequences</taxon>
        <taxon>metagenomes</taxon>
        <taxon>ecological metagenomes</taxon>
    </lineage>
</organism>
<feature type="transmembrane region" description="Helical" evidence="1">
    <location>
        <begin position="192"/>
        <end position="211"/>
    </location>
</feature>
<proteinExistence type="predicted"/>
<feature type="transmembrane region" description="Helical" evidence="1">
    <location>
        <begin position="159"/>
        <end position="180"/>
    </location>
</feature>
<accession>A0A6J7KN62</accession>
<protein>
    <submittedName>
        <fullName evidence="2">Unannotated protein</fullName>
    </submittedName>
</protein>
<feature type="transmembrane region" description="Helical" evidence="1">
    <location>
        <begin position="34"/>
        <end position="52"/>
    </location>
</feature>
<keyword evidence="1" id="KW-0472">Membrane</keyword>
<feature type="transmembrane region" description="Helical" evidence="1">
    <location>
        <begin position="245"/>
        <end position="274"/>
    </location>
</feature>
<keyword evidence="1" id="KW-1133">Transmembrane helix</keyword>
<evidence type="ECO:0000313" key="2">
    <source>
        <dbReference type="EMBL" id="CAB4955672.1"/>
    </source>
</evidence>
<reference evidence="2" key="1">
    <citation type="submission" date="2020-05" db="EMBL/GenBank/DDBJ databases">
        <authorList>
            <person name="Chiriac C."/>
            <person name="Salcher M."/>
            <person name="Ghai R."/>
            <person name="Kavagutti S V."/>
        </authorList>
    </citation>
    <scope>NUCLEOTIDE SEQUENCE</scope>
</reference>
<feature type="transmembrane region" description="Helical" evidence="1">
    <location>
        <begin position="122"/>
        <end position="147"/>
    </location>
</feature>
<dbReference type="EMBL" id="CAFBMK010000397">
    <property type="protein sequence ID" value="CAB4955672.1"/>
    <property type="molecule type" value="Genomic_DNA"/>
</dbReference>
<feature type="transmembrane region" description="Helical" evidence="1">
    <location>
        <begin position="97"/>
        <end position="116"/>
    </location>
</feature>
<gene>
    <name evidence="2" type="ORF">UFOPK3564_03745</name>
</gene>